<dbReference type="STRING" id="1300341.I595_2926"/>
<dbReference type="InterPro" id="IPR011659">
    <property type="entry name" value="WD40"/>
</dbReference>
<keyword evidence="3" id="KW-0998">Cell outer membrane</keyword>
<evidence type="ECO:0000256" key="3">
    <source>
        <dbReference type="ARBA" id="ARBA00023237"/>
    </source>
</evidence>
<dbReference type="InterPro" id="IPR036737">
    <property type="entry name" value="OmpA-like_sf"/>
</dbReference>
<dbReference type="SUPFAM" id="SSF49464">
    <property type="entry name" value="Carboxypeptidase regulatory domain-like"/>
    <property type="match status" value="1"/>
</dbReference>
<evidence type="ECO:0000259" key="6">
    <source>
        <dbReference type="PROSITE" id="PS51123"/>
    </source>
</evidence>
<evidence type="ECO:0000256" key="1">
    <source>
        <dbReference type="ARBA" id="ARBA00004442"/>
    </source>
</evidence>
<feature type="signal peptide" evidence="5">
    <location>
        <begin position="1"/>
        <end position="18"/>
    </location>
</feature>
<proteinExistence type="predicted"/>
<dbReference type="InterPro" id="IPR006664">
    <property type="entry name" value="OMP_bac"/>
</dbReference>
<evidence type="ECO:0000313" key="8">
    <source>
        <dbReference type="Proteomes" id="UP000050280"/>
    </source>
</evidence>
<dbReference type="AlphaFoldDB" id="A0A0P7AQ93"/>
<dbReference type="SUPFAM" id="SSF103088">
    <property type="entry name" value="OmpA-like"/>
    <property type="match status" value="1"/>
</dbReference>
<evidence type="ECO:0000256" key="2">
    <source>
        <dbReference type="ARBA" id="ARBA00023136"/>
    </source>
</evidence>
<keyword evidence="2 4" id="KW-0472">Membrane</keyword>
<organism evidence="7 8">
    <name type="scientific">Croceitalea dokdonensis DOKDO 023</name>
    <dbReference type="NCBI Taxonomy" id="1300341"/>
    <lineage>
        <taxon>Bacteria</taxon>
        <taxon>Pseudomonadati</taxon>
        <taxon>Bacteroidota</taxon>
        <taxon>Flavobacteriia</taxon>
        <taxon>Flavobacteriales</taxon>
        <taxon>Flavobacteriaceae</taxon>
        <taxon>Croceitalea</taxon>
    </lineage>
</organism>
<dbReference type="Pfam" id="PF00691">
    <property type="entry name" value="OmpA"/>
    <property type="match status" value="1"/>
</dbReference>
<dbReference type="PANTHER" id="PTHR30329">
    <property type="entry name" value="STATOR ELEMENT OF FLAGELLAR MOTOR COMPLEX"/>
    <property type="match status" value="1"/>
</dbReference>
<dbReference type="Pfam" id="PF13620">
    <property type="entry name" value="CarboxypepD_reg"/>
    <property type="match status" value="1"/>
</dbReference>
<dbReference type="PANTHER" id="PTHR30329:SF21">
    <property type="entry name" value="LIPOPROTEIN YIAD-RELATED"/>
    <property type="match status" value="1"/>
</dbReference>
<dbReference type="EMBL" id="LDJX01000006">
    <property type="protein sequence ID" value="KPM30947.1"/>
    <property type="molecule type" value="Genomic_DNA"/>
</dbReference>
<dbReference type="Gene3D" id="2.60.40.1120">
    <property type="entry name" value="Carboxypeptidase-like, regulatory domain"/>
    <property type="match status" value="1"/>
</dbReference>
<dbReference type="InterPro" id="IPR011042">
    <property type="entry name" value="6-blade_b-propeller_TolB-like"/>
</dbReference>
<dbReference type="Proteomes" id="UP000050280">
    <property type="component" value="Unassembled WGS sequence"/>
</dbReference>
<dbReference type="PRINTS" id="PR01021">
    <property type="entry name" value="OMPADOMAIN"/>
</dbReference>
<dbReference type="OrthoDB" id="9809364at2"/>
<dbReference type="CDD" id="cd15482">
    <property type="entry name" value="Sialidase_non-viral"/>
    <property type="match status" value="1"/>
</dbReference>
<evidence type="ECO:0000256" key="5">
    <source>
        <dbReference type="SAM" id="SignalP"/>
    </source>
</evidence>
<name>A0A0P7AQ93_9FLAO</name>
<dbReference type="SUPFAM" id="SSF82171">
    <property type="entry name" value="DPP6 N-terminal domain-like"/>
    <property type="match status" value="1"/>
</dbReference>
<keyword evidence="5" id="KW-0732">Signal</keyword>
<dbReference type="GO" id="GO:0009279">
    <property type="term" value="C:cell outer membrane"/>
    <property type="evidence" value="ECO:0007669"/>
    <property type="project" value="UniProtKB-SubCell"/>
</dbReference>
<evidence type="ECO:0000256" key="4">
    <source>
        <dbReference type="PROSITE-ProRule" id="PRU00473"/>
    </source>
</evidence>
<dbReference type="Pfam" id="PF07676">
    <property type="entry name" value="PD40"/>
    <property type="match status" value="2"/>
</dbReference>
<protein>
    <submittedName>
        <fullName evidence="7">OmpA/MotB domain protein</fullName>
    </submittedName>
</protein>
<dbReference type="PATRIC" id="fig|1300341.3.peg.3078"/>
<dbReference type="CDD" id="cd07185">
    <property type="entry name" value="OmpA_C-like"/>
    <property type="match status" value="1"/>
</dbReference>
<dbReference type="InterPro" id="IPR050330">
    <property type="entry name" value="Bact_OuterMem_StrucFunc"/>
</dbReference>
<accession>A0A0P7AQ93</accession>
<dbReference type="InterPro" id="IPR008969">
    <property type="entry name" value="CarboxyPept-like_regulatory"/>
</dbReference>
<dbReference type="Gene3D" id="2.120.10.30">
    <property type="entry name" value="TolB, C-terminal domain"/>
    <property type="match status" value="1"/>
</dbReference>
<dbReference type="PROSITE" id="PS51123">
    <property type="entry name" value="OMPA_2"/>
    <property type="match status" value="1"/>
</dbReference>
<sequence>MKKVIVLLIFAISIPSISQQLNTAVAEEGVIENTEDTLNAEEFENLKAEANKRTSGSERSSQQNKLIKKADEYFEKMWYAEAAELYDLALKKNKKAYTPITLQRAGDAHYFNSEMERAYHWYSALFADFEDELTDADYFRYAHILKGTKRYRKAKRLVGIFNERIAQREGINPTASFEDVKAEIIAKNVTIKNLNINSRFSEFSPMYLRDDQLVFASTKDTAVINTRTYKWNNQPFLDLYVGKTTDSIATIESVQKLSSTLNSKYHEAGVTFSPDHNVIYFTRNNYGKKLKRAKNGVSHLKIYVSEFDGATWSEPQELPFNSEDYSTGHPAMSPDGKKLYFVSDRPGGFGGTDIYVVDVLSNGEFSAPRNLGRGINSTKREMFPFVTETTLSFSSDRAFGFGGLDVYESSFSGDTFSAPINVGEPINSALDDFSYITDDSGNKGYFASNREGGKGDDDIYAFEAAEEKVLEEKLSDIVGTVSDILTKELLPNTLVTLMGENNAVLAEATTDEEGSFLFEGVDTNSNYIVTAKNQEYLLKTEAVSVAEEEQIAMDILLEKLDGLVVDENGVKKVDLDMIYFDFDKYYIRDDAKTELGKLLEVWEKYPDMVIKIESHTDARGPKTYNKWLSDKRAKATRDYLISKGIDASKIYSAIGYGEEYPINDCVDGVRCSREAHQENRRSEFIIISM</sequence>
<comment type="subcellular location">
    <subcellularLocation>
        <location evidence="1">Cell outer membrane</location>
    </subcellularLocation>
</comment>
<evidence type="ECO:0000313" key="7">
    <source>
        <dbReference type="EMBL" id="KPM30947.1"/>
    </source>
</evidence>
<feature type="chain" id="PRO_5006134979" evidence="5">
    <location>
        <begin position="19"/>
        <end position="689"/>
    </location>
</feature>
<gene>
    <name evidence="7" type="ORF">I595_2926</name>
</gene>
<comment type="caution">
    <text evidence="7">The sequence shown here is derived from an EMBL/GenBank/DDBJ whole genome shotgun (WGS) entry which is preliminary data.</text>
</comment>
<dbReference type="InterPro" id="IPR006665">
    <property type="entry name" value="OmpA-like"/>
</dbReference>
<dbReference type="Gene3D" id="3.30.1330.60">
    <property type="entry name" value="OmpA-like domain"/>
    <property type="match status" value="1"/>
</dbReference>
<keyword evidence="8" id="KW-1185">Reference proteome</keyword>
<dbReference type="RefSeq" id="WP_054559927.1">
    <property type="nucleotide sequence ID" value="NZ_LDJX01000006.1"/>
</dbReference>
<feature type="domain" description="OmpA-like" evidence="6">
    <location>
        <begin position="567"/>
        <end position="689"/>
    </location>
</feature>
<reference evidence="7 8" key="1">
    <citation type="submission" date="2015-09" db="EMBL/GenBank/DDBJ databases">
        <title>Genome sequence of the marine flavobacterium Croceitalea dokdonensis DOKDO 023 that contains proton- and sodium-pumping rhodopsins.</title>
        <authorList>
            <person name="Kwon S.-K."/>
            <person name="Lee H.K."/>
            <person name="Kwak M.-J."/>
            <person name="Kim J.F."/>
        </authorList>
    </citation>
    <scope>NUCLEOTIDE SEQUENCE [LARGE SCALE GENOMIC DNA]</scope>
    <source>
        <strain evidence="7 8">DOKDO 023</strain>
    </source>
</reference>